<dbReference type="InterPro" id="IPR019289">
    <property type="entry name" value="Phage_tail_E/E"/>
</dbReference>
<dbReference type="Pfam" id="PF10109">
    <property type="entry name" value="Phage_TAC_7"/>
    <property type="match status" value="1"/>
</dbReference>
<evidence type="ECO:0008006" key="3">
    <source>
        <dbReference type="Google" id="ProtNLM"/>
    </source>
</evidence>
<accession>A0ABN7M422</accession>
<dbReference type="Proteomes" id="UP000674425">
    <property type="component" value="Unassembled WGS sequence"/>
</dbReference>
<gene>
    <name evidence="1" type="ORF">R69658_04232</name>
</gene>
<evidence type="ECO:0000313" key="2">
    <source>
        <dbReference type="Proteomes" id="UP000674425"/>
    </source>
</evidence>
<dbReference type="EMBL" id="CAJNAU010000041">
    <property type="protein sequence ID" value="CAE6784549.1"/>
    <property type="molecule type" value="Genomic_DNA"/>
</dbReference>
<keyword evidence="2" id="KW-1185">Reference proteome</keyword>
<reference evidence="1 2" key="1">
    <citation type="submission" date="2021-02" db="EMBL/GenBank/DDBJ databases">
        <authorList>
            <person name="Vanwijnsberghe S."/>
        </authorList>
    </citation>
    <scope>NUCLEOTIDE SEQUENCE [LARGE SCALE GENOMIC DNA]</scope>
    <source>
        <strain evidence="1 2">R-69658</strain>
    </source>
</reference>
<sequence>MTEQANPHAVTLDTPIVRGEQTIAEITLRKPNSGELRGTSLNALVNLDVDALVKVLPRIATPAITEFDVRELDPSDLVQLGVTFADFLLPNRAR</sequence>
<organism evidence="1 2">
    <name type="scientific">Paraburkholderia aspalathi</name>
    <dbReference type="NCBI Taxonomy" id="1324617"/>
    <lineage>
        <taxon>Bacteria</taxon>
        <taxon>Pseudomonadati</taxon>
        <taxon>Pseudomonadota</taxon>
        <taxon>Betaproteobacteria</taxon>
        <taxon>Burkholderiales</taxon>
        <taxon>Burkholderiaceae</taxon>
        <taxon>Paraburkholderia</taxon>
    </lineage>
</organism>
<dbReference type="RefSeq" id="WP_200620102.1">
    <property type="nucleotide sequence ID" value="NZ_CAJNAU010000041.1"/>
</dbReference>
<comment type="caution">
    <text evidence="1">The sequence shown here is derived from an EMBL/GenBank/DDBJ whole genome shotgun (WGS) entry which is preliminary data.</text>
</comment>
<proteinExistence type="predicted"/>
<name>A0ABN7M422_9BURK</name>
<evidence type="ECO:0000313" key="1">
    <source>
        <dbReference type="EMBL" id="CAE6784549.1"/>
    </source>
</evidence>
<protein>
    <recommendedName>
        <fullName evidence="3">Phage tail assembly chaperone protein, E, or 41 or 14</fullName>
    </recommendedName>
</protein>